<dbReference type="Proteomes" id="UP000323537">
    <property type="component" value="Unassembled WGS sequence"/>
</dbReference>
<feature type="transmembrane region" description="Helical" evidence="6">
    <location>
        <begin position="78"/>
        <end position="96"/>
    </location>
</feature>
<gene>
    <name evidence="8" type="ORF">SAMN04488066_10186</name>
</gene>
<evidence type="ECO:0000256" key="3">
    <source>
        <dbReference type="ARBA" id="ARBA00022692"/>
    </source>
</evidence>
<evidence type="ECO:0000313" key="8">
    <source>
        <dbReference type="EMBL" id="SFH31034.1"/>
    </source>
</evidence>
<keyword evidence="4 6" id="KW-1133">Transmembrane helix</keyword>
<dbReference type="EMBL" id="FOPZ01000001">
    <property type="protein sequence ID" value="SFH31034.1"/>
    <property type="molecule type" value="Genomic_DNA"/>
</dbReference>
<organism evidence="8 9">
    <name type="scientific">Halorubrum aquaticum</name>
    <dbReference type="NCBI Taxonomy" id="387340"/>
    <lineage>
        <taxon>Archaea</taxon>
        <taxon>Methanobacteriati</taxon>
        <taxon>Methanobacteriota</taxon>
        <taxon>Stenosarchaea group</taxon>
        <taxon>Halobacteria</taxon>
        <taxon>Halobacteriales</taxon>
        <taxon>Haloferacaceae</taxon>
        <taxon>Halorubrum</taxon>
    </lineage>
</organism>
<feature type="transmembrane region" description="Helical" evidence="6">
    <location>
        <begin position="205"/>
        <end position="228"/>
    </location>
</feature>
<dbReference type="CDD" id="cd17325">
    <property type="entry name" value="MFS_MdtG_SLC18_like"/>
    <property type="match status" value="1"/>
</dbReference>
<name>A0A1I2YZL6_9EURY</name>
<dbReference type="SUPFAM" id="SSF103473">
    <property type="entry name" value="MFS general substrate transporter"/>
    <property type="match status" value="1"/>
</dbReference>
<proteinExistence type="predicted"/>
<dbReference type="InterPro" id="IPR011701">
    <property type="entry name" value="MFS"/>
</dbReference>
<evidence type="ECO:0000313" key="9">
    <source>
        <dbReference type="Proteomes" id="UP000323537"/>
    </source>
</evidence>
<evidence type="ECO:0000259" key="7">
    <source>
        <dbReference type="PROSITE" id="PS50850"/>
    </source>
</evidence>
<evidence type="ECO:0000256" key="4">
    <source>
        <dbReference type="ARBA" id="ARBA00022989"/>
    </source>
</evidence>
<dbReference type="PANTHER" id="PTHR43124">
    <property type="entry name" value="PURINE EFFLUX PUMP PBUE"/>
    <property type="match status" value="1"/>
</dbReference>
<dbReference type="InterPro" id="IPR050189">
    <property type="entry name" value="MFS_Efflux_Transporters"/>
</dbReference>
<evidence type="ECO:0000256" key="1">
    <source>
        <dbReference type="ARBA" id="ARBA00004651"/>
    </source>
</evidence>
<dbReference type="AlphaFoldDB" id="A0A1I2YZL6"/>
<accession>A0A1I2YZL6</accession>
<comment type="subcellular location">
    <subcellularLocation>
        <location evidence="1">Cell membrane</location>
        <topology evidence="1">Multi-pass membrane protein</topology>
    </subcellularLocation>
</comment>
<feature type="transmembrane region" description="Helical" evidence="6">
    <location>
        <begin position="136"/>
        <end position="158"/>
    </location>
</feature>
<feature type="transmembrane region" description="Helical" evidence="6">
    <location>
        <begin position="362"/>
        <end position="389"/>
    </location>
</feature>
<dbReference type="GO" id="GO:0022857">
    <property type="term" value="F:transmembrane transporter activity"/>
    <property type="evidence" value="ECO:0007669"/>
    <property type="project" value="InterPro"/>
</dbReference>
<dbReference type="GO" id="GO:0005886">
    <property type="term" value="C:plasma membrane"/>
    <property type="evidence" value="ECO:0007669"/>
    <property type="project" value="UniProtKB-SubCell"/>
</dbReference>
<dbReference type="PANTHER" id="PTHR43124:SF3">
    <property type="entry name" value="CHLORAMPHENICOL EFFLUX PUMP RV0191"/>
    <property type="match status" value="1"/>
</dbReference>
<dbReference type="PROSITE" id="PS50850">
    <property type="entry name" value="MFS"/>
    <property type="match status" value="1"/>
</dbReference>
<feature type="transmembrane region" description="Helical" evidence="6">
    <location>
        <begin position="280"/>
        <end position="298"/>
    </location>
</feature>
<keyword evidence="5 6" id="KW-0472">Membrane</keyword>
<protein>
    <submittedName>
        <fullName evidence="8">Sugar phosphate permease</fullName>
    </submittedName>
</protein>
<evidence type="ECO:0000256" key="6">
    <source>
        <dbReference type="SAM" id="Phobius"/>
    </source>
</evidence>
<feature type="transmembrane region" description="Helical" evidence="6">
    <location>
        <begin position="36"/>
        <end position="58"/>
    </location>
</feature>
<dbReference type="Gene3D" id="1.20.1250.20">
    <property type="entry name" value="MFS general substrate transporter like domains"/>
    <property type="match status" value="2"/>
</dbReference>
<feature type="transmembrane region" description="Helical" evidence="6">
    <location>
        <begin position="304"/>
        <end position="323"/>
    </location>
</feature>
<keyword evidence="3 6" id="KW-0812">Transmembrane</keyword>
<keyword evidence="2" id="KW-1003">Cell membrane</keyword>
<feature type="transmembrane region" description="Helical" evidence="6">
    <location>
        <begin position="12"/>
        <end position="30"/>
    </location>
</feature>
<sequence>MVAVNWRYRHTVLTLCMLAFFVTYFARLAISPVVPFITADFAVSNTAVGVALSGMWLAYGISQFPSGILADRYGERRVILVAVGGTTTASLLLAFAPVFPAFVLIAFLLGLVAGLHYAVATTLLSRTFDDLGTAVGLHSIGGPLAGLVAPVAAAWVGVRYGWRPGVALAALVGVPIFVLFAWRIRPTEPRRPEQPMRDRLRLGPLVELLSRPSVLLPLAIATIGTYVAQGVISFLPTFLVDFRGYSPSFAGGVFSAFFVVRAGAQVVIGRVSDRAGRDGAIGAAMLSGALGAAGFVALPGYAGLAVAVLLAGFGSSFFSAIDPRFMDAMNEAERGAGFGLVRTVYTVIGSAGSVGVGLTADLFGWAVSFGVLAGLFAVAFLVIAGNAALGTGY</sequence>
<evidence type="ECO:0000256" key="5">
    <source>
        <dbReference type="ARBA" id="ARBA00023136"/>
    </source>
</evidence>
<evidence type="ECO:0000256" key="2">
    <source>
        <dbReference type="ARBA" id="ARBA00022475"/>
    </source>
</evidence>
<keyword evidence="9" id="KW-1185">Reference proteome</keyword>
<dbReference type="InterPro" id="IPR020846">
    <property type="entry name" value="MFS_dom"/>
</dbReference>
<reference evidence="8 9" key="1">
    <citation type="submission" date="2016-10" db="EMBL/GenBank/DDBJ databases">
        <authorList>
            <person name="Varghese N."/>
            <person name="Submissions S."/>
        </authorList>
    </citation>
    <scope>NUCLEOTIDE SEQUENCE [LARGE SCALE GENOMIC DNA]</scope>
    <source>
        <strain evidence="8 9">CGMCC 1.6377</strain>
    </source>
</reference>
<feature type="domain" description="Major facilitator superfamily (MFS) profile" evidence="7">
    <location>
        <begin position="12"/>
        <end position="393"/>
    </location>
</feature>
<feature type="transmembrane region" description="Helical" evidence="6">
    <location>
        <begin position="164"/>
        <end position="184"/>
    </location>
</feature>
<feature type="transmembrane region" description="Helical" evidence="6">
    <location>
        <begin position="102"/>
        <end position="124"/>
    </location>
</feature>
<feature type="transmembrane region" description="Helical" evidence="6">
    <location>
        <begin position="335"/>
        <end position="356"/>
    </location>
</feature>
<feature type="transmembrane region" description="Helical" evidence="6">
    <location>
        <begin position="248"/>
        <end position="268"/>
    </location>
</feature>
<dbReference type="InterPro" id="IPR036259">
    <property type="entry name" value="MFS_trans_sf"/>
</dbReference>
<dbReference type="Pfam" id="PF07690">
    <property type="entry name" value="MFS_1"/>
    <property type="match status" value="1"/>
</dbReference>